<sequence>MRRISQWPLLIFMMLLVYLFRRRWALLEIALMLIGGKWLIERMDRLDAEIDE</sequence>
<gene>
    <name evidence="1" type="ORF">JOC27_000751</name>
</gene>
<dbReference type="EMBL" id="JAFBEV010000005">
    <property type="protein sequence ID" value="MBM7657308.1"/>
    <property type="molecule type" value="Genomic_DNA"/>
</dbReference>
<reference evidence="1 2" key="1">
    <citation type="submission" date="2021-01" db="EMBL/GenBank/DDBJ databases">
        <title>Genomic Encyclopedia of Type Strains, Phase IV (KMG-IV): sequencing the most valuable type-strain genomes for metagenomic binning, comparative biology and taxonomic classification.</title>
        <authorList>
            <person name="Goeker M."/>
        </authorList>
    </citation>
    <scope>NUCLEOTIDE SEQUENCE [LARGE SCALE GENOMIC DNA]</scope>
    <source>
        <strain evidence="1 2">DSM 100968</strain>
    </source>
</reference>
<dbReference type="RefSeq" id="WP_205005657.1">
    <property type="nucleotide sequence ID" value="NZ_CBCRXA010000004.1"/>
</dbReference>
<dbReference type="Proteomes" id="UP000823201">
    <property type="component" value="Unassembled WGS sequence"/>
</dbReference>
<name>A0ABS2Q6A3_9BACL</name>
<organism evidence="1 2">
    <name type="scientific">Sporolactobacillus spathodeae</name>
    <dbReference type="NCBI Taxonomy" id="1465502"/>
    <lineage>
        <taxon>Bacteria</taxon>
        <taxon>Bacillati</taxon>
        <taxon>Bacillota</taxon>
        <taxon>Bacilli</taxon>
        <taxon>Bacillales</taxon>
        <taxon>Sporolactobacillaceae</taxon>
        <taxon>Sporolactobacillus</taxon>
    </lineage>
</organism>
<comment type="caution">
    <text evidence="1">The sequence shown here is derived from an EMBL/GenBank/DDBJ whole genome shotgun (WGS) entry which is preliminary data.</text>
</comment>
<proteinExistence type="predicted"/>
<accession>A0ABS2Q6A3</accession>
<keyword evidence="2" id="KW-1185">Reference proteome</keyword>
<evidence type="ECO:0000313" key="1">
    <source>
        <dbReference type="EMBL" id="MBM7657308.1"/>
    </source>
</evidence>
<protein>
    <submittedName>
        <fullName evidence="1">Uncharacterized protein</fullName>
    </submittedName>
</protein>
<evidence type="ECO:0000313" key="2">
    <source>
        <dbReference type="Proteomes" id="UP000823201"/>
    </source>
</evidence>